<evidence type="ECO:0000256" key="3">
    <source>
        <dbReference type="ARBA" id="ARBA00007051"/>
    </source>
</evidence>
<evidence type="ECO:0000256" key="7">
    <source>
        <dbReference type="ARBA" id="ARBA00023034"/>
    </source>
</evidence>
<dbReference type="Pfam" id="PF11817">
    <property type="entry name" value="Foie-gras_1"/>
    <property type="match status" value="1"/>
</dbReference>
<comment type="caution">
    <text evidence="10">The sequence shown here is derived from an EMBL/GenBank/DDBJ whole genome shotgun (WGS) entry which is preliminary data.</text>
</comment>
<comment type="subcellular location">
    <subcellularLocation>
        <location evidence="2">Golgi apparatus</location>
        <location evidence="2">cis-Golgi network</location>
    </subcellularLocation>
</comment>
<gene>
    <name evidence="10" type="ORF">AKO1_010509</name>
</gene>
<dbReference type="Pfam" id="PF12742">
    <property type="entry name" value="Gryzun-like"/>
    <property type="match status" value="1"/>
</dbReference>
<accession>A0AAW2ZJ85</accession>
<dbReference type="EMBL" id="JAOPGA020001561">
    <property type="protein sequence ID" value="KAL0489500.1"/>
    <property type="molecule type" value="Genomic_DNA"/>
</dbReference>
<dbReference type="PANTHER" id="PTHR14374:SF0">
    <property type="entry name" value="TRAFFICKING PROTEIN PARTICLE COMPLEX SUBUNIT 11"/>
    <property type="match status" value="1"/>
</dbReference>
<evidence type="ECO:0000256" key="2">
    <source>
        <dbReference type="ARBA" id="ARBA00004222"/>
    </source>
</evidence>
<evidence type="ECO:0000313" key="10">
    <source>
        <dbReference type="EMBL" id="KAL0489500.1"/>
    </source>
</evidence>
<feature type="domain" description="Trafficking protein particle complex subunit 11" evidence="8">
    <location>
        <begin position="15"/>
        <end position="219"/>
    </location>
</feature>
<keyword evidence="6" id="KW-0931">ER-Golgi transport</keyword>
<feature type="domain" description="Trafficking protein particle complex subunit 11 C-terminal" evidence="9">
    <location>
        <begin position="803"/>
        <end position="854"/>
    </location>
</feature>
<dbReference type="InterPro" id="IPR025876">
    <property type="entry name" value="TRAPPC11_C"/>
</dbReference>
<evidence type="ECO:0000313" key="11">
    <source>
        <dbReference type="Proteomes" id="UP001431209"/>
    </source>
</evidence>
<dbReference type="GO" id="GO:0016192">
    <property type="term" value="P:vesicle-mediated transport"/>
    <property type="evidence" value="ECO:0007669"/>
    <property type="project" value="UniProtKB-KW"/>
</dbReference>
<dbReference type="GO" id="GO:0005794">
    <property type="term" value="C:Golgi apparatus"/>
    <property type="evidence" value="ECO:0007669"/>
    <property type="project" value="UniProtKB-SubCell"/>
</dbReference>
<name>A0AAW2ZJ85_9EUKA</name>
<comment type="function">
    <text evidence="1">Involved in endoplasmic reticulum to Golgi apparatus trafficking at a very early stage.</text>
</comment>
<evidence type="ECO:0000256" key="6">
    <source>
        <dbReference type="ARBA" id="ARBA00022892"/>
    </source>
</evidence>
<evidence type="ECO:0000256" key="1">
    <source>
        <dbReference type="ARBA" id="ARBA00001995"/>
    </source>
</evidence>
<dbReference type="PANTHER" id="PTHR14374">
    <property type="entry name" value="FOIE GRAS"/>
    <property type="match status" value="1"/>
</dbReference>
<organism evidence="10 11">
    <name type="scientific">Acrasis kona</name>
    <dbReference type="NCBI Taxonomy" id="1008807"/>
    <lineage>
        <taxon>Eukaryota</taxon>
        <taxon>Discoba</taxon>
        <taxon>Heterolobosea</taxon>
        <taxon>Tetramitia</taxon>
        <taxon>Eutetramitia</taxon>
        <taxon>Acrasidae</taxon>
        <taxon>Acrasis</taxon>
    </lineage>
</organism>
<dbReference type="InterPro" id="IPR021773">
    <property type="entry name" value="TPC11"/>
</dbReference>
<dbReference type="Proteomes" id="UP001431209">
    <property type="component" value="Unassembled WGS sequence"/>
</dbReference>
<evidence type="ECO:0000259" key="9">
    <source>
        <dbReference type="Pfam" id="PF12742"/>
    </source>
</evidence>
<keyword evidence="5" id="KW-0813">Transport</keyword>
<reference evidence="10 11" key="1">
    <citation type="submission" date="2024-03" db="EMBL/GenBank/DDBJ databases">
        <title>The Acrasis kona genome and developmental transcriptomes reveal deep origins of eukaryotic multicellular pathways.</title>
        <authorList>
            <person name="Sheikh S."/>
            <person name="Fu C.-J."/>
            <person name="Brown M.W."/>
            <person name="Baldauf S.L."/>
        </authorList>
    </citation>
    <scope>NUCLEOTIDE SEQUENCE [LARGE SCALE GENOMIC DNA]</scope>
    <source>
        <strain evidence="10 11">ATCC MYA-3509</strain>
    </source>
</reference>
<sequence length="881" mass="98874">MLEGLPRHLLQPTQQRYHNPGFYFQSAASQAHLRKQHAVKTCIEPLQQSISAIFTEELKKTSDNVQTALLAELRMDDSSPENGGYYGQPILMKTPSMGAKLASQQLSIPESELLDVLRECLLVKHGEEVIQMLTKAYNQYKKIQTMKRMIYFIANNIAEEHLSGGEYKRANDFFDRIAKSYRKERWYQLLTSVLRNSLTCAKQLNLARDFISHSLDLISIKLQSSQSEREALLEDLNLYMNRDDNQHLDGLPAPLDSPLELEMDSKHVLLNLKVQFDQPCAPVHASVNFRCEFHCHSPSAMRFQKLIVRFSDSQYDLYVQDTSFESLFESSSTFVANQTCDLELHPNGKATLFTFPLTIYHVQDLQCLSVCLQLVGRTSPNQQVHFVWRLTDQNVEYLKTLKNYDHRYDIGQGNFVERPAVKVTQPESHAKIEFVHCPPSLINEHYPLRINLHSNQDLIVSGTCEVTCRNSSSTQIVLVDQTDSFITFGQIQPNQIHPLLVLIKSSQPGLTHIHVKIKYGTSLYNPPQTSAESPPLLEIESDLSVMVQFPFEAHYQLAGARLAGHVSNTFQIVPNYRVCYYQKIINNAVTNVVVSDTTSNGGSLTSSNHRSMAGGSGVLSKDGFPCDEPVVLISTLACNTPFPIVLTKAHLESVTKSEKDDQPEMICVSDDRLDLMKVQSQNPSSPVNQQGDSLVGTKSALDHKDDYSFVHVLRTPVRGGKARSGSLIINCRRGDPFRTLLQGLPADLVSVIQNCPEICYESPLPNVLVYETSVSLSLRIPSKAVVGLPLSACLVLENKSGSLQKVQLDVGDSEAFYFSGTTHVQLDLLPWSQKMLRYTLIPIVPGQVVFPRVTCSTLRDYSYVTLSDVEKWSVFVSPTVD</sequence>
<proteinExistence type="inferred from homology"/>
<evidence type="ECO:0000259" key="8">
    <source>
        <dbReference type="Pfam" id="PF11817"/>
    </source>
</evidence>
<dbReference type="AlphaFoldDB" id="A0AAW2ZJ85"/>
<keyword evidence="7" id="KW-0333">Golgi apparatus</keyword>
<protein>
    <recommendedName>
        <fullName evidence="4">Trafficking protein particle complex subunit 11</fullName>
    </recommendedName>
</protein>
<evidence type="ECO:0000256" key="5">
    <source>
        <dbReference type="ARBA" id="ARBA00022448"/>
    </source>
</evidence>
<comment type="similarity">
    <text evidence="3">Belongs to the TRAPPC11 family.</text>
</comment>
<evidence type="ECO:0000256" key="4">
    <source>
        <dbReference type="ARBA" id="ARBA00021520"/>
    </source>
</evidence>
<keyword evidence="11" id="KW-1185">Reference proteome</keyword>